<protein>
    <submittedName>
        <fullName evidence="1">Uncharacterized protein</fullName>
    </submittedName>
</protein>
<dbReference type="Gramene" id="Kaladp0053s0686.1.v1.1">
    <property type="protein sequence ID" value="Kaladp0053s0686.1.v1.1"/>
    <property type="gene ID" value="Kaladp0053s0686.v1.1"/>
</dbReference>
<evidence type="ECO:0000313" key="1">
    <source>
        <dbReference type="EnsemblPlants" id="Kaladp0053s0686.1.v1.1"/>
    </source>
</evidence>
<evidence type="ECO:0000313" key="2">
    <source>
        <dbReference type="Proteomes" id="UP000594263"/>
    </source>
</evidence>
<dbReference type="EnsemblPlants" id="Kaladp0053s0686.1.v1.1">
    <property type="protein sequence ID" value="Kaladp0053s0686.1.v1.1"/>
    <property type="gene ID" value="Kaladp0053s0686.v1.1"/>
</dbReference>
<dbReference type="AlphaFoldDB" id="A0A7N0U4B8"/>
<proteinExistence type="predicted"/>
<name>A0A7N0U4B8_KALFE</name>
<dbReference type="Proteomes" id="UP000594263">
    <property type="component" value="Unplaced"/>
</dbReference>
<organism evidence="1 2">
    <name type="scientific">Kalanchoe fedtschenkoi</name>
    <name type="common">Lavender scallops</name>
    <name type="synonym">South American air plant</name>
    <dbReference type="NCBI Taxonomy" id="63787"/>
    <lineage>
        <taxon>Eukaryota</taxon>
        <taxon>Viridiplantae</taxon>
        <taxon>Streptophyta</taxon>
        <taxon>Embryophyta</taxon>
        <taxon>Tracheophyta</taxon>
        <taxon>Spermatophyta</taxon>
        <taxon>Magnoliopsida</taxon>
        <taxon>eudicotyledons</taxon>
        <taxon>Gunneridae</taxon>
        <taxon>Pentapetalae</taxon>
        <taxon>Saxifragales</taxon>
        <taxon>Crassulaceae</taxon>
        <taxon>Kalanchoe</taxon>
    </lineage>
</organism>
<sequence length="98" mass="10492">MASNKRLLISGFHHMGPFASSANLRTESDLRNQQGGGVYSHSSKRFSTLSQLGRSFGSAQQSAIILPKGPSGISSLDPSLATAYTTWITKQMSIGFKT</sequence>
<accession>A0A7N0U4B8</accession>
<keyword evidence="2" id="KW-1185">Reference proteome</keyword>
<reference evidence="1" key="1">
    <citation type="submission" date="2021-01" db="UniProtKB">
        <authorList>
            <consortium name="EnsemblPlants"/>
        </authorList>
    </citation>
    <scope>IDENTIFICATION</scope>
</reference>